<dbReference type="CDD" id="cd03801">
    <property type="entry name" value="GT4_PimA-like"/>
    <property type="match status" value="1"/>
</dbReference>
<dbReference type="PANTHER" id="PTHR12526:SF510">
    <property type="entry name" value="D-INOSITOL 3-PHOSPHATE GLYCOSYLTRANSFERASE"/>
    <property type="match status" value="1"/>
</dbReference>
<proteinExistence type="predicted"/>
<dbReference type="Pfam" id="PF13439">
    <property type="entry name" value="Glyco_transf_4"/>
    <property type="match status" value="1"/>
</dbReference>
<gene>
    <name evidence="5" type="ORF">ENO26_02755</name>
</gene>
<evidence type="ECO:0000256" key="1">
    <source>
        <dbReference type="ARBA" id="ARBA00022676"/>
    </source>
</evidence>
<dbReference type="Pfam" id="PF00534">
    <property type="entry name" value="Glycos_transf_1"/>
    <property type="match status" value="1"/>
</dbReference>
<evidence type="ECO:0000259" key="3">
    <source>
        <dbReference type="Pfam" id="PF00534"/>
    </source>
</evidence>
<protein>
    <submittedName>
        <fullName evidence="5">Glycosyltransferase family 1 protein</fullName>
    </submittedName>
</protein>
<organism evidence="5">
    <name type="scientific">Ignisphaera aggregans</name>
    <dbReference type="NCBI Taxonomy" id="334771"/>
    <lineage>
        <taxon>Archaea</taxon>
        <taxon>Thermoproteota</taxon>
        <taxon>Thermoprotei</taxon>
        <taxon>Desulfurococcales</taxon>
        <taxon>Desulfurococcaceae</taxon>
        <taxon>Ignisphaera</taxon>
    </lineage>
</organism>
<keyword evidence="1" id="KW-0328">Glycosyltransferase</keyword>
<dbReference type="AlphaFoldDB" id="A0A7J2U1Q7"/>
<dbReference type="InterPro" id="IPR028098">
    <property type="entry name" value="Glyco_trans_4-like_N"/>
</dbReference>
<comment type="caution">
    <text evidence="5">The sequence shown here is derived from an EMBL/GenBank/DDBJ whole genome shotgun (WGS) entry which is preliminary data.</text>
</comment>
<evidence type="ECO:0000313" key="5">
    <source>
        <dbReference type="EMBL" id="HEM66479.1"/>
    </source>
</evidence>
<dbReference type="InterPro" id="IPR001296">
    <property type="entry name" value="Glyco_trans_1"/>
</dbReference>
<dbReference type="GO" id="GO:0016757">
    <property type="term" value="F:glycosyltransferase activity"/>
    <property type="evidence" value="ECO:0007669"/>
    <property type="project" value="UniProtKB-KW"/>
</dbReference>
<dbReference type="Gene3D" id="3.40.50.2000">
    <property type="entry name" value="Glycogen Phosphorylase B"/>
    <property type="match status" value="2"/>
</dbReference>
<evidence type="ECO:0000259" key="4">
    <source>
        <dbReference type="Pfam" id="PF13439"/>
    </source>
</evidence>
<reference evidence="5" key="1">
    <citation type="journal article" date="2020" name="mSystems">
        <title>Genome- and Community-Level Interaction Insights into Carbon Utilization and Element Cycling Functions of Hydrothermarchaeota in Hydrothermal Sediment.</title>
        <authorList>
            <person name="Zhou Z."/>
            <person name="Liu Y."/>
            <person name="Xu W."/>
            <person name="Pan J."/>
            <person name="Luo Z.H."/>
            <person name="Li M."/>
        </authorList>
    </citation>
    <scope>NUCLEOTIDE SEQUENCE [LARGE SCALE GENOMIC DNA]</scope>
    <source>
        <strain evidence="5">SpSt-125</strain>
    </source>
</reference>
<sequence>MKIVHVFHNYYPVVGGLERAVQSLAEELAKMGHEVHVITGRFGAGNRSKEEVINGVYVHRVKALRFLFPDLTYPLEYVENVLRDADIVHGHSQNSLFTVKIIEKAKSLGVETAMYFMAVDALYDHPNPLVRFLGPYYAKYVLRKAIGLSDIRFVRSLRDREILSKKYGVEAVFIPDGVSEQLLSHRYCGDKFRSLYGIDCDYVLYVGRLHPLKGVDVLIKALHHIVENSINLKLVVIGPGNAERYRELAQKLGVDKNVLFLGFVDEETKICAIDGSLAVIVPSVCDYVEVYPMIISEAWARNKAVIATRVGGIPYRVKHMVNGLLVPPKDPKALARAIIMLSQNKKLAIKLGVEGRKEIMTWREVAIKMLNTYKGYA</sequence>
<dbReference type="EMBL" id="DSEU01000016">
    <property type="protein sequence ID" value="HEM66479.1"/>
    <property type="molecule type" value="Genomic_DNA"/>
</dbReference>
<dbReference type="SUPFAM" id="SSF53756">
    <property type="entry name" value="UDP-Glycosyltransferase/glycogen phosphorylase"/>
    <property type="match status" value="1"/>
</dbReference>
<name>A0A7J2U1Q7_9CREN</name>
<evidence type="ECO:0000256" key="2">
    <source>
        <dbReference type="ARBA" id="ARBA00022679"/>
    </source>
</evidence>
<keyword evidence="2 5" id="KW-0808">Transferase</keyword>
<dbReference type="PANTHER" id="PTHR12526">
    <property type="entry name" value="GLYCOSYLTRANSFERASE"/>
    <property type="match status" value="1"/>
</dbReference>
<feature type="domain" description="Glycosyl transferase family 1" evidence="3">
    <location>
        <begin position="202"/>
        <end position="357"/>
    </location>
</feature>
<feature type="domain" description="Glycosyltransferase subfamily 4-like N-terminal" evidence="4">
    <location>
        <begin position="14"/>
        <end position="179"/>
    </location>
</feature>
<accession>A0A7J2U1Q7</accession>